<reference evidence="2 3" key="1">
    <citation type="journal article" date="2015" name="Nat. Commun.">
        <title>Lucilia cuprina genome unlocks parasitic fly biology to underpin future interventions.</title>
        <authorList>
            <person name="Anstead C.A."/>
            <person name="Korhonen P.K."/>
            <person name="Young N.D."/>
            <person name="Hall R.S."/>
            <person name="Jex A.R."/>
            <person name="Murali S.C."/>
            <person name="Hughes D.S."/>
            <person name="Lee S.F."/>
            <person name="Perry T."/>
            <person name="Stroehlein A.J."/>
            <person name="Ansell B.R."/>
            <person name="Breugelmans B."/>
            <person name="Hofmann A."/>
            <person name="Qu J."/>
            <person name="Dugan S."/>
            <person name="Lee S.L."/>
            <person name="Chao H."/>
            <person name="Dinh H."/>
            <person name="Han Y."/>
            <person name="Doddapaneni H.V."/>
            <person name="Worley K.C."/>
            <person name="Muzny D.M."/>
            <person name="Ioannidis P."/>
            <person name="Waterhouse R.M."/>
            <person name="Zdobnov E.M."/>
            <person name="James P.J."/>
            <person name="Bagnall N.H."/>
            <person name="Kotze A.C."/>
            <person name="Gibbs R.A."/>
            <person name="Richards S."/>
            <person name="Batterham P."/>
            <person name="Gasser R.B."/>
        </authorList>
    </citation>
    <scope>NUCLEOTIDE SEQUENCE [LARGE SCALE GENOMIC DNA]</scope>
    <source>
        <strain evidence="2 3">LS</strain>
        <tissue evidence="2">Full body</tissue>
    </source>
</reference>
<comment type="caution">
    <text evidence="2">The sequence shown here is derived from an EMBL/GenBank/DDBJ whole genome shotgun (WGS) entry which is preliminary data.</text>
</comment>
<name>A0A0L0BN11_LUCCU</name>
<organism evidence="2 3">
    <name type="scientific">Lucilia cuprina</name>
    <name type="common">Green bottle fly</name>
    <name type="synonym">Australian sheep blowfly</name>
    <dbReference type="NCBI Taxonomy" id="7375"/>
    <lineage>
        <taxon>Eukaryota</taxon>
        <taxon>Metazoa</taxon>
        <taxon>Ecdysozoa</taxon>
        <taxon>Arthropoda</taxon>
        <taxon>Hexapoda</taxon>
        <taxon>Insecta</taxon>
        <taxon>Pterygota</taxon>
        <taxon>Neoptera</taxon>
        <taxon>Endopterygota</taxon>
        <taxon>Diptera</taxon>
        <taxon>Brachycera</taxon>
        <taxon>Muscomorpha</taxon>
        <taxon>Oestroidea</taxon>
        <taxon>Calliphoridae</taxon>
        <taxon>Luciliinae</taxon>
        <taxon>Lucilia</taxon>
    </lineage>
</organism>
<dbReference type="AlphaFoldDB" id="A0A0L0BN11"/>
<keyword evidence="3" id="KW-1185">Reference proteome</keyword>
<protein>
    <submittedName>
        <fullName evidence="2">Uncharacterized protein</fullName>
    </submittedName>
</protein>
<keyword evidence="1" id="KW-1133">Transmembrane helix</keyword>
<proteinExistence type="predicted"/>
<keyword evidence="1" id="KW-0472">Membrane</keyword>
<keyword evidence="1" id="KW-0812">Transmembrane</keyword>
<sequence>MCVTRLLKNKGDWLIVKKVTWDSGRWKENSVDPWLHAIVCSSISKSTLCFRDLGFKNVQYKETSPIIGLRQPNKISLNFVLLEPTSTSTDKQKTDMSPYIWLGLIFINFLFNLRLRPSSMGYFGYMTDSRELSEHTLKTDTALRFTLSNKALILVPSGDHMWNLHRLGRELNKCEVIEDLLG</sequence>
<dbReference type="EMBL" id="JRES01001632">
    <property type="protein sequence ID" value="KNC21328.1"/>
    <property type="molecule type" value="Genomic_DNA"/>
</dbReference>
<gene>
    <name evidence="2" type="ORF">FF38_10795</name>
</gene>
<feature type="transmembrane region" description="Helical" evidence="1">
    <location>
        <begin position="98"/>
        <end position="115"/>
    </location>
</feature>
<accession>A0A0L0BN11</accession>
<evidence type="ECO:0000313" key="2">
    <source>
        <dbReference type="EMBL" id="KNC21328.1"/>
    </source>
</evidence>
<evidence type="ECO:0000313" key="3">
    <source>
        <dbReference type="Proteomes" id="UP000037069"/>
    </source>
</evidence>
<dbReference type="Proteomes" id="UP000037069">
    <property type="component" value="Unassembled WGS sequence"/>
</dbReference>
<evidence type="ECO:0000256" key="1">
    <source>
        <dbReference type="SAM" id="Phobius"/>
    </source>
</evidence>